<protein>
    <recommendedName>
        <fullName evidence="5">Ig-like domain-containing protein</fullName>
    </recommendedName>
</protein>
<sequence>MSSIEDINKVLSGQSATHGWDAMVAYKRDRVNTLLHQQYIEKVRAGEHYHPFDNESDSTATGYHFKNLVLGPPLISFENSTLQDSKVSVRMMFIDGSFIRTDSDGQVVQWDRYTPASKYGLNITIELKYGSGKVSEDGKVTIDFTEAQIFKIEGLNDLPADVILAFQNFLNSNPMSYTLGELKHDDNQETLYPDEFVVRTQKYPGSSALASASNADGAVLVFIKTQYGGKGTLPSDNDSQPWVIPEGKSATLLISDKLLYGPLLADNFKSRITDFKSETSETDGNYSLKFTDGYVPTTNVIQKSIATMGGLLAMWSSDKDQNKRPARLSMSGLKMVKGDDNQTIKAQFVEEAFTDTFTFEASTLDEPIFQTQDDIFYRSGQFLAKLTLDDKGNVIFNGKADFKLQADSKAPWYDFGTLATEDFANEATSNLNKNGLFSLDSIKTFYLSNVLFPGDNILSFSEVYNPGDLALYGEVAQSLTTLTITPDESVIGCGQTLQFSASLSDGSAPQGLVWSVDGVGSIDSNGLYTAPATGDITQTKNAIITATTSGGLKSIAIATVLVSALDVEPAFILVKEKAVSPIQFTAYLAGSAEKKVTWTLVADVSDAGSIDKNGVYTPPAGQYDTDEPIVISAVASLPSGEQSRAIICLWGEQIELGFPVTPAYTLNVTEKSTASFSSQNRHFDAEKWTNYPVLGTLSDPVKQPSEDKMHIWSCDYHAPDVITQPQLVFIKITQDEPDAVAGYALVELQPSVSPWSRVKELTTLSISTVGSSAAGTEIYGNGLNQATMQININAQDKDGDHVNVLAQDIIPYITLVDYSTGEEISNAGVWAYTDKINDYNTSPTVLQSGTNVISLYVTANQGALTKDIAVKVQLVNPDAENKYVSTAKDIDDGFDSKVTVKTLQPINYSDKMNIKYGSDAPVKIKDNLSFTVITGDSYVSKSTGECYQSIVEIAPANQDGSGFKTVIMDYNPVINETVNTENQSWGDIKNELSFSCLPYDKLRKSCSVAGYHAGSGSTDDPALKSSAMIYFDAKQFEGKDTHDLEGVIYFHNGDKKYRLEVSNISTPSSGGSSILFSGYIFKIPDAEVNPLGWDNSLNPVKITVTDRYGNFGNITLRWDDHEHYVTPAII</sequence>
<dbReference type="Proteomes" id="UP000005050">
    <property type="component" value="Unassembled WGS sequence"/>
</dbReference>
<name>H3RHE2_PANSE</name>
<reference evidence="2" key="2">
    <citation type="submission" date="2012-01" db="EMBL/GenBank/DDBJ databases">
        <authorList>
            <person name="Biehl B.S."/>
            <person name="Ding Y."/>
            <person name="Dugan-Rocha S.P."/>
            <person name="Gibbs R.A."/>
            <person name="Glasner J.D."/>
            <person name="Kovar C."/>
            <person name="Muzny D.M."/>
            <person name="Neeno-Eckwall E.C."/>
            <person name="Perna N.T."/>
            <person name="Qin X."/>
            <person name="von Bodman S.B."/>
            <person name="Weinstock G.M."/>
        </authorList>
    </citation>
    <scope>NUCLEOTIDE SEQUENCE</scope>
    <source>
        <strain evidence="2">DC283</strain>
    </source>
</reference>
<geneLocation type="plasmid" evidence="1 4">
    <name>pDSJ09</name>
</geneLocation>
<keyword evidence="4" id="KW-1185">Reference proteome</keyword>
<proteinExistence type="predicted"/>
<dbReference type="OrthoDB" id="6458179at2"/>
<evidence type="ECO:0000313" key="4">
    <source>
        <dbReference type="Proteomes" id="UP000192380"/>
    </source>
</evidence>
<evidence type="ECO:0000313" key="3">
    <source>
        <dbReference type="Proteomes" id="UP000005050"/>
    </source>
</evidence>
<dbReference type="KEGG" id="pstw:DSJ_24425"/>
<reference evidence="1 4" key="3">
    <citation type="submission" date="2016-10" db="EMBL/GenBank/DDBJ databases">
        <title>Complete Genome Assembly of Pantoea stewartii subsp. stewartii DC283, a Corn Pathogen.</title>
        <authorList>
            <person name="Duong D.A."/>
            <person name="Stevens A.M."/>
            <person name="Jensen R.V."/>
        </authorList>
    </citation>
    <scope>NUCLEOTIDE SEQUENCE [LARGE SCALE GENOMIC DNA]</scope>
    <source>
        <strain evidence="1 4">DC283</strain>
        <plasmid evidence="1 4">pDSJ09</plasmid>
    </source>
</reference>
<accession>H3RHE2</accession>
<dbReference type="AlphaFoldDB" id="H3RHE2"/>
<reference evidence="2 3" key="1">
    <citation type="journal article" date="2012" name="Mol. Microbiol.">
        <title>The genetic and structural basis of two distinct terminal side branch residues in stewartan and amylovoran exopolysaccharides and their potential role in host adaptation.</title>
        <authorList>
            <person name="Wang X."/>
            <person name="Yang F."/>
            <person name="von Bodman S.B."/>
        </authorList>
    </citation>
    <scope>NUCLEOTIDE SEQUENCE [LARGE SCALE GENOMIC DNA]</scope>
    <source>
        <strain evidence="2 3">DC283</strain>
    </source>
</reference>
<evidence type="ECO:0000313" key="1">
    <source>
        <dbReference type="EMBL" id="ARF52393.1"/>
    </source>
</evidence>
<evidence type="ECO:0008006" key="5">
    <source>
        <dbReference type="Google" id="ProtNLM"/>
    </source>
</evidence>
<dbReference type="PATRIC" id="fig|660596.6.peg.3633"/>
<dbReference type="RefSeq" id="WP_006120906.1">
    <property type="nucleotide sequence ID" value="NZ_AHIE01000028.1"/>
</dbReference>
<evidence type="ECO:0000313" key="2">
    <source>
        <dbReference type="EMBL" id="EHT99222.1"/>
    </source>
</evidence>
<organism evidence="2 3">
    <name type="scientific">Pantoea stewartii subsp. stewartii DC283</name>
    <dbReference type="NCBI Taxonomy" id="660596"/>
    <lineage>
        <taxon>Bacteria</taxon>
        <taxon>Pseudomonadati</taxon>
        <taxon>Pseudomonadota</taxon>
        <taxon>Gammaproteobacteria</taxon>
        <taxon>Enterobacterales</taxon>
        <taxon>Erwiniaceae</taxon>
        <taxon>Pantoea</taxon>
    </lineage>
</organism>
<dbReference type="EMBL" id="CP017590">
    <property type="protein sequence ID" value="ARF52393.1"/>
    <property type="molecule type" value="Genomic_DNA"/>
</dbReference>
<dbReference type="EMBL" id="AHIE01000028">
    <property type="protein sequence ID" value="EHT99222.1"/>
    <property type="molecule type" value="Genomic_DNA"/>
</dbReference>
<dbReference type="Proteomes" id="UP000192380">
    <property type="component" value="Plasmid pDSJ09"/>
</dbReference>
<gene>
    <name evidence="2" type="ORF">CKS_5334</name>
    <name evidence="1" type="ORF">DSJ_24425</name>
</gene>
<keyword evidence="1" id="KW-0614">Plasmid</keyword>